<dbReference type="Ensembl" id="ENSECRT00000026352.1">
    <property type="protein sequence ID" value="ENSECRP00000025810.1"/>
    <property type="gene ID" value="ENSECRG00000017435.1"/>
</dbReference>
<sequence length="552" mass="64220">MSQKEVELMQGIAEGLGYRKEVCTYIKEKKITLDNISSTHRPPLEMQHDIDQLSKYAKRRKEERLYKVFKDSVHGLITLHPLLVKIVDTPQFQRLRSIKQLGVGYRVYPGASHNRFEHSLGVCHLAKLLVTSLKKKQPELNITDEDVLCVQIAALCHDLGHGPFSHVFDGTFLKDKEKDKEKSKDKCKDNDKGPKPGPGPGPSSGSVSLVHAQDEDWKHENSSCKLFDHMYKTNGLEDIFGKYGIKDEINFIKEMINVPEACKGRDDKKSFLYEIVSNKETGIDVDKFDYFARDCHHLGIQSGFDYQRYIEFARVCKFNGKWRICTRDKEAFNLYELFSIRKSLFKRVYYHKTTCSIELMISDALKLADPVLNLSSSINNMEKYQTLTDDIYNQILFYEGKDSKMIEAKEILERIEKRQLYKFMTKIQISKDGEIDKKVKMAEEDLTQRDPKNFIVKTYKISYGMGNKNPIDQVGFYKPDNPSKAEKIEINKVSPMLPQIFQEEVLRVYYRGDDIETAKKTVDDWQEKYWVSPNVSFLVFRLWYVQVCNMLL</sequence>
<feature type="domain" description="HD/PDEase" evidence="3">
    <location>
        <begin position="111"/>
        <end position="300"/>
    </location>
</feature>
<dbReference type="GO" id="GO:0006203">
    <property type="term" value="P:dGTP catabolic process"/>
    <property type="evidence" value="ECO:0007669"/>
    <property type="project" value="TreeGrafter"/>
</dbReference>
<dbReference type="GeneTree" id="ENSGT00390000013867"/>
<dbReference type="GO" id="GO:0051607">
    <property type="term" value="P:defense response to virus"/>
    <property type="evidence" value="ECO:0007669"/>
    <property type="project" value="TreeGrafter"/>
</dbReference>
<dbReference type="GO" id="GO:0045088">
    <property type="term" value="P:regulation of innate immune response"/>
    <property type="evidence" value="ECO:0007669"/>
    <property type="project" value="TreeGrafter"/>
</dbReference>
<dbReference type="InterPro" id="IPR006674">
    <property type="entry name" value="HD_domain"/>
</dbReference>
<evidence type="ECO:0000256" key="2">
    <source>
        <dbReference type="SAM" id="MobiDB-lite"/>
    </source>
</evidence>
<dbReference type="PANTHER" id="PTHR11373">
    <property type="entry name" value="DEOXYNUCLEOSIDE TRIPHOSPHATE TRIPHOSPHOHYDROLASE"/>
    <property type="match status" value="1"/>
</dbReference>
<gene>
    <name evidence="4" type="primary">LOC114665897</name>
</gene>
<evidence type="ECO:0000313" key="4">
    <source>
        <dbReference type="Ensembl" id="ENSECRP00000025810.1"/>
    </source>
</evidence>
<dbReference type="GO" id="GO:0008832">
    <property type="term" value="F:dGTPase activity"/>
    <property type="evidence" value="ECO:0007669"/>
    <property type="project" value="TreeGrafter"/>
</dbReference>
<dbReference type="SMART" id="SM00471">
    <property type="entry name" value="HDc"/>
    <property type="match status" value="1"/>
</dbReference>
<dbReference type="Pfam" id="PF01966">
    <property type="entry name" value="HD"/>
    <property type="match status" value="1"/>
</dbReference>
<name>A0A8C4T641_ERPCA</name>
<evidence type="ECO:0000313" key="5">
    <source>
        <dbReference type="Proteomes" id="UP000694620"/>
    </source>
</evidence>
<dbReference type="Proteomes" id="UP000694620">
    <property type="component" value="Chromosome 15"/>
</dbReference>
<proteinExistence type="inferred from homology"/>
<dbReference type="PANTHER" id="PTHR11373:SF4">
    <property type="entry name" value="DEOXYNUCLEOSIDE TRIPHOSPHATE TRIPHOSPHOHYDROLASE SAMHD1"/>
    <property type="match status" value="1"/>
</dbReference>
<dbReference type="CDD" id="cd00077">
    <property type="entry name" value="HDc"/>
    <property type="match status" value="1"/>
</dbReference>
<organism evidence="4 5">
    <name type="scientific">Erpetoichthys calabaricus</name>
    <name type="common">Rope fish</name>
    <name type="synonym">Calamoichthys calabaricus</name>
    <dbReference type="NCBI Taxonomy" id="27687"/>
    <lineage>
        <taxon>Eukaryota</taxon>
        <taxon>Metazoa</taxon>
        <taxon>Chordata</taxon>
        <taxon>Craniata</taxon>
        <taxon>Vertebrata</taxon>
        <taxon>Euteleostomi</taxon>
        <taxon>Actinopterygii</taxon>
        <taxon>Polypteriformes</taxon>
        <taxon>Polypteridae</taxon>
        <taxon>Erpetoichthys</taxon>
    </lineage>
</organism>
<reference evidence="4" key="3">
    <citation type="submission" date="2025-09" db="UniProtKB">
        <authorList>
            <consortium name="Ensembl"/>
        </authorList>
    </citation>
    <scope>IDENTIFICATION</scope>
</reference>
<evidence type="ECO:0000256" key="1">
    <source>
        <dbReference type="ARBA" id="ARBA00005776"/>
    </source>
</evidence>
<reference evidence="4" key="1">
    <citation type="submission" date="2021-06" db="EMBL/GenBank/DDBJ databases">
        <authorList>
            <consortium name="Wellcome Sanger Institute Data Sharing"/>
        </authorList>
    </citation>
    <scope>NUCLEOTIDE SEQUENCE [LARGE SCALE GENOMIC DNA]</scope>
</reference>
<dbReference type="AlphaFoldDB" id="A0A8C4T641"/>
<dbReference type="InterPro" id="IPR050135">
    <property type="entry name" value="dGTPase-like"/>
</dbReference>
<keyword evidence="5" id="KW-1185">Reference proteome</keyword>
<reference evidence="4" key="2">
    <citation type="submission" date="2025-08" db="UniProtKB">
        <authorList>
            <consortium name="Ensembl"/>
        </authorList>
    </citation>
    <scope>IDENTIFICATION</scope>
</reference>
<protein>
    <submittedName>
        <fullName evidence="4">Deoxynucleoside triphosphate triphosphohydrolase SAMHD1-like</fullName>
    </submittedName>
</protein>
<dbReference type="Gene3D" id="1.10.3210.10">
    <property type="entry name" value="Hypothetical protein af1432"/>
    <property type="match status" value="1"/>
</dbReference>
<accession>A0A8C4T641</accession>
<dbReference type="InterPro" id="IPR003607">
    <property type="entry name" value="HD/PDEase_dom"/>
</dbReference>
<dbReference type="Gene3D" id="3.30.70.2760">
    <property type="match status" value="1"/>
</dbReference>
<comment type="similarity">
    <text evidence="1">Belongs to the SAMHD1 family.</text>
</comment>
<feature type="compositionally biased region" description="Basic and acidic residues" evidence="2">
    <location>
        <begin position="179"/>
        <end position="194"/>
    </location>
</feature>
<feature type="region of interest" description="Disordered" evidence="2">
    <location>
        <begin position="179"/>
        <end position="212"/>
    </location>
</feature>
<dbReference type="GO" id="GO:0005634">
    <property type="term" value="C:nucleus"/>
    <property type="evidence" value="ECO:0007669"/>
    <property type="project" value="TreeGrafter"/>
</dbReference>
<dbReference type="SUPFAM" id="SSF109604">
    <property type="entry name" value="HD-domain/PDEase-like"/>
    <property type="match status" value="1"/>
</dbReference>
<evidence type="ECO:0000259" key="3">
    <source>
        <dbReference type="SMART" id="SM00471"/>
    </source>
</evidence>